<keyword evidence="3" id="KW-1185">Reference proteome</keyword>
<gene>
    <name evidence="2" type="ORF">FH972_015613</name>
</gene>
<dbReference type="SUPFAM" id="SSF52151">
    <property type="entry name" value="FabD/lysophospholipase-like"/>
    <property type="match status" value="1"/>
</dbReference>
<dbReference type="AlphaFoldDB" id="A0A5N6RDC1"/>
<dbReference type="PANTHER" id="PTHR32176:SF109">
    <property type="entry name" value="PATATIN-LIKE PROTEIN 2"/>
    <property type="match status" value="1"/>
</dbReference>
<evidence type="ECO:0000256" key="1">
    <source>
        <dbReference type="ARBA" id="ARBA00022963"/>
    </source>
</evidence>
<evidence type="ECO:0000313" key="2">
    <source>
        <dbReference type="EMBL" id="KAE8077003.1"/>
    </source>
</evidence>
<sequence>MARRIWMRWNEVIHGGVFIHPTEIMSRTKAAILDFQSIHAHGSPHYDEGHVGDTCIATSVAPTYLPTYYFETKDAEGKVREINPTDGGVAANNPTLVALGEVSKEINRGSPDFFPIKPMDYGRFLDDTLSGVVSSVDVATTNNLDNLVKAGETLLKKPVSKVNLETGLYEVANH</sequence>
<dbReference type="GO" id="GO:0047372">
    <property type="term" value="F:monoacylglycerol lipase activity"/>
    <property type="evidence" value="ECO:0007669"/>
    <property type="project" value="TreeGrafter"/>
</dbReference>
<reference evidence="2 3" key="1">
    <citation type="submission" date="2019-06" db="EMBL/GenBank/DDBJ databases">
        <title>A chromosomal-level reference genome of Carpinus fangiana (Coryloideae, Betulaceae).</title>
        <authorList>
            <person name="Yang X."/>
            <person name="Wang Z."/>
            <person name="Zhang L."/>
            <person name="Hao G."/>
            <person name="Liu J."/>
            <person name="Yang Y."/>
        </authorList>
    </citation>
    <scope>NUCLEOTIDE SEQUENCE [LARGE SCALE GENOMIC DNA]</scope>
    <source>
        <strain evidence="2">Cfa_2016G</strain>
        <tissue evidence="2">Leaf</tissue>
    </source>
</reference>
<keyword evidence="1" id="KW-0442">Lipid degradation</keyword>
<evidence type="ECO:0000313" key="3">
    <source>
        <dbReference type="Proteomes" id="UP000327013"/>
    </source>
</evidence>
<keyword evidence="1" id="KW-0443">Lipid metabolism</keyword>
<dbReference type="GO" id="GO:0016042">
    <property type="term" value="P:lipid catabolic process"/>
    <property type="evidence" value="ECO:0007669"/>
    <property type="project" value="UniProtKB-KW"/>
</dbReference>
<dbReference type="Gene3D" id="3.40.1090.10">
    <property type="entry name" value="Cytosolic phospholipase A2 catalytic domain"/>
    <property type="match status" value="1"/>
</dbReference>
<evidence type="ECO:0008006" key="4">
    <source>
        <dbReference type="Google" id="ProtNLM"/>
    </source>
</evidence>
<name>A0A5N6RDC1_9ROSI</name>
<accession>A0A5N6RDC1</accession>
<dbReference type="InterPro" id="IPR016035">
    <property type="entry name" value="Acyl_Trfase/lysoPLipase"/>
</dbReference>
<dbReference type="EMBL" id="CM017326">
    <property type="protein sequence ID" value="KAE8077003.1"/>
    <property type="molecule type" value="Genomic_DNA"/>
</dbReference>
<dbReference type="PANTHER" id="PTHR32176">
    <property type="entry name" value="XYLOSE ISOMERASE"/>
    <property type="match status" value="1"/>
</dbReference>
<organism evidence="2 3">
    <name type="scientific">Carpinus fangiana</name>
    <dbReference type="NCBI Taxonomy" id="176857"/>
    <lineage>
        <taxon>Eukaryota</taxon>
        <taxon>Viridiplantae</taxon>
        <taxon>Streptophyta</taxon>
        <taxon>Embryophyta</taxon>
        <taxon>Tracheophyta</taxon>
        <taxon>Spermatophyta</taxon>
        <taxon>Magnoliopsida</taxon>
        <taxon>eudicotyledons</taxon>
        <taxon>Gunneridae</taxon>
        <taxon>Pentapetalae</taxon>
        <taxon>rosids</taxon>
        <taxon>fabids</taxon>
        <taxon>Fagales</taxon>
        <taxon>Betulaceae</taxon>
        <taxon>Carpinus</taxon>
    </lineage>
</organism>
<dbReference type="Proteomes" id="UP000327013">
    <property type="component" value="Chromosome 6"/>
</dbReference>
<dbReference type="OrthoDB" id="1721419at2759"/>
<proteinExistence type="predicted"/>
<dbReference type="GO" id="GO:0004620">
    <property type="term" value="F:phospholipase activity"/>
    <property type="evidence" value="ECO:0007669"/>
    <property type="project" value="TreeGrafter"/>
</dbReference>
<protein>
    <recommendedName>
        <fullName evidence="4">PNPLA domain-containing protein</fullName>
    </recommendedName>
</protein>